<comment type="caution">
    <text evidence="1">The sequence shown here is derived from an EMBL/GenBank/DDBJ whole genome shotgun (WGS) entry which is preliminary data.</text>
</comment>
<protein>
    <submittedName>
        <fullName evidence="1">Uncharacterized protein</fullName>
    </submittedName>
</protein>
<evidence type="ECO:0000313" key="1">
    <source>
        <dbReference type="EMBL" id="TEB27350.1"/>
    </source>
</evidence>
<organism evidence="1 2">
    <name type="scientific">Coprinellus micaceus</name>
    <name type="common">Glistening ink-cap mushroom</name>
    <name type="synonym">Coprinus micaceus</name>
    <dbReference type="NCBI Taxonomy" id="71717"/>
    <lineage>
        <taxon>Eukaryota</taxon>
        <taxon>Fungi</taxon>
        <taxon>Dikarya</taxon>
        <taxon>Basidiomycota</taxon>
        <taxon>Agaricomycotina</taxon>
        <taxon>Agaricomycetes</taxon>
        <taxon>Agaricomycetidae</taxon>
        <taxon>Agaricales</taxon>
        <taxon>Agaricineae</taxon>
        <taxon>Psathyrellaceae</taxon>
        <taxon>Coprinellus</taxon>
    </lineage>
</organism>
<accession>A0A4Y7SZS4</accession>
<gene>
    <name evidence="1" type="ORF">FA13DRAFT_932106</name>
</gene>
<dbReference type="EMBL" id="QPFP01000040">
    <property type="protein sequence ID" value="TEB27350.1"/>
    <property type="molecule type" value="Genomic_DNA"/>
</dbReference>
<name>A0A4Y7SZS4_COPMI</name>
<sequence length="115" mass="12464">MRCARLLPRSLLAEVLIYGHETSDGGGRTCIGALTLSPHPFFQSHVLSGCCTDPVPCADPSGTSYLPVWAYIPPCSGCFSFLRAESIHTWGIFEHRALPGTTARLPALMGFLKEE</sequence>
<dbReference type="Proteomes" id="UP000298030">
    <property type="component" value="Unassembled WGS sequence"/>
</dbReference>
<reference evidence="1 2" key="1">
    <citation type="journal article" date="2019" name="Nat. Ecol. Evol.">
        <title>Megaphylogeny resolves global patterns of mushroom evolution.</title>
        <authorList>
            <person name="Varga T."/>
            <person name="Krizsan K."/>
            <person name="Foldi C."/>
            <person name="Dima B."/>
            <person name="Sanchez-Garcia M."/>
            <person name="Sanchez-Ramirez S."/>
            <person name="Szollosi G.J."/>
            <person name="Szarkandi J.G."/>
            <person name="Papp V."/>
            <person name="Albert L."/>
            <person name="Andreopoulos W."/>
            <person name="Angelini C."/>
            <person name="Antonin V."/>
            <person name="Barry K.W."/>
            <person name="Bougher N.L."/>
            <person name="Buchanan P."/>
            <person name="Buyck B."/>
            <person name="Bense V."/>
            <person name="Catcheside P."/>
            <person name="Chovatia M."/>
            <person name="Cooper J."/>
            <person name="Damon W."/>
            <person name="Desjardin D."/>
            <person name="Finy P."/>
            <person name="Geml J."/>
            <person name="Haridas S."/>
            <person name="Hughes K."/>
            <person name="Justo A."/>
            <person name="Karasinski D."/>
            <person name="Kautmanova I."/>
            <person name="Kiss B."/>
            <person name="Kocsube S."/>
            <person name="Kotiranta H."/>
            <person name="LaButti K.M."/>
            <person name="Lechner B.E."/>
            <person name="Liimatainen K."/>
            <person name="Lipzen A."/>
            <person name="Lukacs Z."/>
            <person name="Mihaltcheva S."/>
            <person name="Morgado L.N."/>
            <person name="Niskanen T."/>
            <person name="Noordeloos M.E."/>
            <person name="Ohm R.A."/>
            <person name="Ortiz-Santana B."/>
            <person name="Ovrebo C."/>
            <person name="Racz N."/>
            <person name="Riley R."/>
            <person name="Savchenko A."/>
            <person name="Shiryaev A."/>
            <person name="Soop K."/>
            <person name="Spirin V."/>
            <person name="Szebenyi C."/>
            <person name="Tomsovsky M."/>
            <person name="Tulloss R.E."/>
            <person name="Uehling J."/>
            <person name="Grigoriev I.V."/>
            <person name="Vagvolgyi C."/>
            <person name="Papp T."/>
            <person name="Martin F.M."/>
            <person name="Miettinen O."/>
            <person name="Hibbett D.S."/>
            <person name="Nagy L.G."/>
        </authorList>
    </citation>
    <scope>NUCLEOTIDE SEQUENCE [LARGE SCALE GENOMIC DNA]</scope>
    <source>
        <strain evidence="1 2">FP101781</strain>
    </source>
</reference>
<evidence type="ECO:0000313" key="2">
    <source>
        <dbReference type="Proteomes" id="UP000298030"/>
    </source>
</evidence>
<proteinExistence type="predicted"/>
<dbReference type="AlphaFoldDB" id="A0A4Y7SZS4"/>
<keyword evidence="2" id="KW-1185">Reference proteome</keyword>